<protein>
    <submittedName>
        <fullName evidence="2">Uncharacterized protein</fullName>
    </submittedName>
</protein>
<sequence length="211" mass="24795">MPKQIKPGVKIYVAVEMLGHICNGEFIVTDERNDQELNPRNIDDKIKIYRREVEEWFLLPAKKLLEENNFNNAFIVLMVCMSYLEGVQQYKTGISSSTARGYSERYFKDSIRRLYPGQFDNNGHLIKLYDQARCGLFHDGMVRGSVRFKNDYPEAIKFKNNGKIIEINPTKLLNDIVDDFKKYINELEDINNDKSETARENFDKMYKLLEE</sequence>
<dbReference type="RefSeq" id="WP_323195098.1">
    <property type="nucleotide sequence ID" value="NZ_JAYGHG010000005.1"/>
</dbReference>
<dbReference type="EMBL" id="JAYGHG010000005">
    <property type="protein sequence ID" value="MEA5580756.1"/>
    <property type="molecule type" value="Genomic_DNA"/>
</dbReference>
<gene>
    <name evidence="2" type="ORF">VB620_05295</name>
</gene>
<keyword evidence="3" id="KW-1185">Reference proteome</keyword>
<proteinExistence type="predicted"/>
<accession>A0ABU5UE70</accession>
<keyword evidence="1" id="KW-0175">Coiled coil</keyword>
<organism evidence="2 3">
    <name type="scientific">Nodularia harveyana UHCC-0300</name>
    <dbReference type="NCBI Taxonomy" id="2974287"/>
    <lineage>
        <taxon>Bacteria</taxon>
        <taxon>Bacillati</taxon>
        <taxon>Cyanobacteriota</taxon>
        <taxon>Cyanophyceae</taxon>
        <taxon>Nostocales</taxon>
        <taxon>Nodulariaceae</taxon>
        <taxon>Nodularia</taxon>
    </lineage>
</organism>
<reference evidence="2 3" key="1">
    <citation type="submission" date="2023-12" db="EMBL/GenBank/DDBJ databases">
        <title>Baltic Sea Cyanobacteria.</title>
        <authorList>
            <person name="Delbaje E."/>
            <person name="Fewer D.P."/>
            <person name="Shishido T.K."/>
        </authorList>
    </citation>
    <scope>NUCLEOTIDE SEQUENCE [LARGE SCALE GENOMIC DNA]</scope>
    <source>
        <strain evidence="2 3">UHCC-0300</strain>
    </source>
</reference>
<evidence type="ECO:0000313" key="2">
    <source>
        <dbReference type="EMBL" id="MEA5580756.1"/>
    </source>
</evidence>
<comment type="caution">
    <text evidence="2">The sequence shown here is derived from an EMBL/GenBank/DDBJ whole genome shotgun (WGS) entry which is preliminary data.</text>
</comment>
<evidence type="ECO:0000256" key="1">
    <source>
        <dbReference type="SAM" id="Coils"/>
    </source>
</evidence>
<name>A0ABU5UE70_9CYAN</name>
<feature type="coiled-coil region" evidence="1">
    <location>
        <begin position="173"/>
        <end position="200"/>
    </location>
</feature>
<evidence type="ECO:0000313" key="3">
    <source>
        <dbReference type="Proteomes" id="UP001302120"/>
    </source>
</evidence>
<dbReference type="Proteomes" id="UP001302120">
    <property type="component" value="Unassembled WGS sequence"/>
</dbReference>